<gene>
    <name evidence="3" type="ORF">L2Y54_09555</name>
</gene>
<dbReference type="RefSeq" id="WP_236501632.1">
    <property type="nucleotide sequence ID" value="NZ_CP091244.1"/>
</dbReference>
<protein>
    <submittedName>
        <fullName evidence="3">PKD domain-containing protein</fullName>
    </submittedName>
</protein>
<evidence type="ECO:0000259" key="2">
    <source>
        <dbReference type="PROSITE" id="PS50093"/>
    </source>
</evidence>
<evidence type="ECO:0000256" key="1">
    <source>
        <dbReference type="SAM" id="MobiDB-lite"/>
    </source>
</evidence>
<dbReference type="Gene3D" id="2.60.40.10">
    <property type="entry name" value="Immunoglobulins"/>
    <property type="match status" value="2"/>
</dbReference>
<dbReference type="InterPro" id="IPR035986">
    <property type="entry name" value="PKD_dom_sf"/>
</dbReference>
<dbReference type="SMART" id="SM00089">
    <property type="entry name" value="PKD"/>
    <property type="match status" value="2"/>
</dbReference>
<dbReference type="InterPro" id="IPR013783">
    <property type="entry name" value="Ig-like_fold"/>
</dbReference>
<dbReference type="Proteomes" id="UP001054801">
    <property type="component" value="Chromosome"/>
</dbReference>
<accession>A0ABY3T4V6</accession>
<name>A0ABY3T4V6_9GAMM</name>
<keyword evidence="4" id="KW-1185">Reference proteome</keyword>
<dbReference type="PROSITE" id="PS50093">
    <property type="entry name" value="PKD"/>
    <property type="match status" value="1"/>
</dbReference>
<feature type="region of interest" description="Disordered" evidence="1">
    <location>
        <begin position="47"/>
        <end position="97"/>
    </location>
</feature>
<dbReference type="SUPFAM" id="SSF49299">
    <property type="entry name" value="PKD domain"/>
    <property type="match status" value="2"/>
</dbReference>
<dbReference type="EMBL" id="CP091244">
    <property type="protein sequence ID" value="UJS26264.1"/>
    <property type="molecule type" value="Genomic_DNA"/>
</dbReference>
<reference evidence="3" key="1">
    <citation type="journal article" date="2022" name="Microorganisms">
        <title>Two New Species of Filamentous Sulfur Bacteria of the Genus Thiothrix, Thiothrix winogradskyi sp. nov. and 'Candidatus Thiothrix sulfatifontis' sp. nov.</title>
        <authorList>
            <person name="Ravin N.V."/>
            <person name="Rossetti S."/>
            <person name="Beletsky A.V."/>
            <person name="Kadnikov V.V."/>
            <person name="Rudenko T.S."/>
            <person name="Smolyakov D.D."/>
            <person name="Moskvitina M.I."/>
            <person name="Gureeva M.V."/>
            <person name="Mardanov A.V."/>
            <person name="Grabovich M.Y."/>
        </authorList>
    </citation>
    <scope>NUCLEOTIDE SEQUENCE</scope>
    <source>
        <strain evidence="3">CT3</strain>
    </source>
</reference>
<dbReference type="InterPro" id="IPR000601">
    <property type="entry name" value="PKD_dom"/>
</dbReference>
<evidence type="ECO:0000313" key="3">
    <source>
        <dbReference type="EMBL" id="UJS26264.1"/>
    </source>
</evidence>
<evidence type="ECO:0000313" key="4">
    <source>
        <dbReference type="Proteomes" id="UP001054801"/>
    </source>
</evidence>
<feature type="compositionally biased region" description="Low complexity" evidence="1">
    <location>
        <begin position="73"/>
        <end position="91"/>
    </location>
</feature>
<organism evidence="3 4">
    <name type="scientific">Thiothrix winogradskyi</name>
    <dbReference type="NCBI Taxonomy" id="96472"/>
    <lineage>
        <taxon>Bacteria</taxon>
        <taxon>Pseudomonadati</taxon>
        <taxon>Pseudomonadota</taxon>
        <taxon>Gammaproteobacteria</taxon>
        <taxon>Thiotrichales</taxon>
        <taxon>Thiotrichaceae</taxon>
        <taxon>Thiothrix</taxon>
    </lineage>
</organism>
<sequence>MKFGRGCVGSSPARKVLSPGMPLNLLFDESTRVLTLSLDGLPALKAEIPDLGGGGAGKDGKDGINGKDGKDGVNGTNGTNGVNGTNGTNGVDGKDGQGVPTGGAIGQVLVKTGAADFATGWQDAPSGSGDFDPNDNADLNNLFARIAAHPNAVVVSDLAGNPIGYLIPATGAPTTPTFTALPAIAAPSAMLASATAALTAAGGATSDGNPVTYLWTYPQVNGSMTTSTNNPLNWTAPSTPGTYTVSLQAVASDGVTKSTVVTHDIVVSAAVITFTSPPTISGADNIVAGTTGNYSGAGAAASDGNPVTYEWILPDGSTSTTNPLAYTAPTTPGDYTLTVRAVASDGTKSAPVTKTITVDAVTFTAQPTINGDTTATVNGTVVLTASGGVASDGNPVTYEWTH</sequence>
<dbReference type="CDD" id="cd00146">
    <property type="entry name" value="PKD"/>
    <property type="match status" value="1"/>
</dbReference>
<feature type="compositionally biased region" description="Basic and acidic residues" evidence="1">
    <location>
        <begin position="58"/>
        <end position="71"/>
    </location>
</feature>
<proteinExistence type="predicted"/>
<feature type="domain" description="PKD" evidence="2">
    <location>
        <begin position="304"/>
        <end position="363"/>
    </location>
</feature>
<dbReference type="InterPro" id="IPR022409">
    <property type="entry name" value="PKD/Chitinase_dom"/>
</dbReference>
<dbReference type="Pfam" id="PF18911">
    <property type="entry name" value="PKD_4"/>
    <property type="match status" value="1"/>
</dbReference>